<dbReference type="InterPro" id="IPR017937">
    <property type="entry name" value="Thioredoxin_CS"/>
</dbReference>
<dbReference type="GO" id="GO:0015035">
    <property type="term" value="F:protein-disulfide reductase activity"/>
    <property type="evidence" value="ECO:0007669"/>
    <property type="project" value="InterPro"/>
</dbReference>
<dbReference type="InterPro" id="IPR036249">
    <property type="entry name" value="Thioredoxin-like_sf"/>
</dbReference>
<dbReference type="PANTHER" id="PTHR46115">
    <property type="entry name" value="THIOREDOXIN-LIKE PROTEIN 1"/>
    <property type="match status" value="1"/>
</dbReference>
<dbReference type="OrthoDB" id="2121326at2759"/>
<keyword evidence="2 5" id="KW-1015">Disulfide bond</keyword>
<feature type="disulfide bond" description="Redox-active" evidence="5">
    <location>
        <begin position="31"/>
        <end position="34"/>
    </location>
</feature>
<dbReference type="PIRSF" id="PIRSF000077">
    <property type="entry name" value="Thioredoxin"/>
    <property type="match status" value="1"/>
</dbReference>
<dbReference type="EMBL" id="KQ474083">
    <property type="protein sequence ID" value="KPV73338.1"/>
    <property type="molecule type" value="Genomic_DNA"/>
</dbReference>
<protein>
    <recommendedName>
        <fullName evidence="1 3">Thioredoxin</fullName>
    </recommendedName>
</protein>
<dbReference type="PROSITE" id="PS51352">
    <property type="entry name" value="THIOREDOXIN_2"/>
    <property type="match status" value="1"/>
</dbReference>
<dbReference type="RefSeq" id="XP_018269387.1">
    <property type="nucleotide sequence ID" value="XM_018419080.1"/>
</dbReference>
<sequence>MPVKPIESFAEFQQLLEGDRTIIIDFWATWCGPCRAISPVFERLAEQSSGAIDFYKVDVDAQEQIAQECGVRAMPTFMVFRAGDKLGEVTGANPAGLEALIKKHSE</sequence>
<name>A0A0P9IUY3_RHOGW</name>
<feature type="site" description="Deprotonates C-terminal active site Cys" evidence="4">
    <location>
        <position position="25"/>
    </location>
</feature>
<organism evidence="7 8">
    <name type="scientific">Rhodotorula graminis (strain WP1)</name>
    <dbReference type="NCBI Taxonomy" id="578459"/>
    <lineage>
        <taxon>Eukaryota</taxon>
        <taxon>Fungi</taxon>
        <taxon>Dikarya</taxon>
        <taxon>Basidiomycota</taxon>
        <taxon>Pucciniomycotina</taxon>
        <taxon>Microbotryomycetes</taxon>
        <taxon>Sporidiobolales</taxon>
        <taxon>Sporidiobolaceae</taxon>
        <taxon>Rhodotorula</taxon>
    </lineage>
</organism>
<dbReference type="AlphaFoldDB" id="A0A0P9IUY3"/>
<dbReference type="InterPro" id="IPR013766">
    <property type="entry name" value="Thioredoxin_domain"/>
</dbReference>
<gene>
    <name evidence="7" type="ORF">RHOBADRAFT_66789</name>
</gene>
<evidence type="ECO:0000256" key="4">
    <source>
        <dbReference type="PIRSR" id="PIRSR000077-1"/>
    </source>
</evidence>
<dbReference type="Pfam" id="PF00085">
    <property type="entry name" value="Thioredoxin"/>
    <property type="match status" value="1"/>
</dbReference>
<dbReference type="Proteomes" id="UP000053890">
    <property type="component" value="Unassembled WGS sequence"/>
</dbReference>
<feature type="active site" description="Nucleophile" evidence="4">
    <location>
        <position position="31"/>
    </location>
</feature>
<keyword evidence="8" id="KW-1185">Reference proteome</keyword>
<dbReference type="PROSITE" id="PS00194">
    <property type="entry name" value="THIOREDOXIN_1"/>
    <property type="match status" value="1"/>
</dbReference>
<evidence type="ECO:0000256" key="1">
    <source>
        <dbReference type="ARBA" id="ARBA00020570"/>
    </source>
</evidence>
<dbReference type="Gene3D" id="3.40.30.10">
    <property type="entry name" value="Glutaredoxin"/>
    <property type="match status" value="1"/>
</dbReference>
<proteinExistence type="inferred from homology"/>
<dbReference type="SUPFAM" id="SSF52833">
    <property type="entry name" value="Thioredoxin-like"/>
    <property type="match status" value="1"/>
</dbReference>
<reference evidence="7 8" key="1">
    <citation type="journal article" date="2015" name="Front. Microbiol.">
        <title>Genome sequence of the plant growth promoting endophytic yeast Rhodotorula graminis WP1.</title>
        <authorList>
            <person name="Firrincieli A."/>
            <person name="Otillar R."/>
            <person name="Salamov A."/>
            <person name="Schmutz J."/>
            <person name="Khan Z."/>
            <person name="Redman R.S."/>
            <person name="Fleck N.D."/>
            <person name="Lindquist E."/>
            <person name="Grigoriev I.V."/>
            <person name="Doty S.L."/>
        </authorList>
    </citation>
    <scope>NUCLEOTIDE SEQUENCE [LARGE SCALE GENOMIC DNA]</scope>
    <source>
        <strain evidence="7 8">WP1</strain>
    </source>
</reference>
<evidence type="ECO:0000256" key="3">
    <source>
        <dbReference type="PIRNR" id="PIRNR000077"/>
    </source>
</evidence>
<feature type="active site" description="Nucleophile" evidence="4">
    <location>
        <position position="34"/>
    </location>
</feature>
<dbReference type="STRING" id="578459.A0A0P9IUY3"/>
<evidence type="ECO:0000313" key="8">
    <source>
        <dbReference type="Proteomes" id="UP000053890"/>
    </source>
</evidence>
<feature type="site" description="Contributes to redox potential value" evidence="4">
    <location>
        <position position="33"/>
    </location>
</feature>
<dbReference type="PRINTS" id="PR00421">
    <property type="entry name" value="THIOREDOXIN"/>
</dbReference>
<dbReference type="CDD" id="cd02947">
    <property type="entry name" value="TRX_family"/>
    <property type="match status" value="1"/>
</dbReference>
<dbReference type="NCBIfam" id="TIGR01068">
    <property type="entry name" value="thioredoxin"/>
    <property type="match status" value="1"/>
</dbReference>
<evidence type="ECO:0000259" key="6">
    <source>
        <dbReference type="PROSITE" id="PS51352"/>
    </source>
</evidence>
<evidence type="ECO:0000256" key="2">
    <source>
        <dbReference type="ARBA" id="ARBA00023157"/>
    </source>
</evidence>
<keyword evidence="5" id="KW-0676">Redox-active center</keyword>
<dbReference type="GeneID" id="28979526"/>
<comment type="similarity">
    <text evidence="3">Belongs to the thioredoxin family.</text>
</comment>
<evidence type="ECO:0000313" key="7">
    <source>
        <dbReference type="EMBL" id="KPV73338.1"/>
    </source>
</evidence>
<evidence type="ECO:0000256" key="5">
    <source>
        <dbReference type="PIRSR" id="PIRSR000077-4"/>
    </source>
</evidence>
<feature type="domain" description="Thioredoxin" evidence="6">
    <location>
        <begin position="1"/>
        <end position="106"/>
    </location>
</feature>
<dbReference type="FunFam" id="3.40.30.10:FF:000245">
    <property type="entry name" value="Thioredoxin"/>
    <property type="match status" value="1"/>
</dbReference>
<dbReference type="InterPro" id="IPR005746">
    <property type="entry name" value="Thioredoxin"/>
</dbReference>
<feature type="site" description="Contributes to redox potential value" evidence="4">
    <location>
        <position position="32"/>
    </location>
</feature>
<dbReference type="OMA" id="DFHALWC"/>
<accession>A0A0P9IUY3</accession>